<organism evidence="3">
    <name type="scientific">Staphylococcus aureus</name>
    <dbReference type="NCBI Taxonomy" id="1280"/>
    <lineage>
        <taxon>Bacteria</taxon>
        <taxon>Bacillati</taxon>
        <taxon>Bacillota</taxon>
        <taxon>Bacilli</taxon>
        <taxon>Bacillales</taxon>
        <taxon>Staphylococcaceae</taxon>
        <taxon>Staphylococcus</taxon>
    </lineage>
</organism>
<feature type="compositionally biased region" description="Low complexity" evidence="2">
    <location>
        <begin position="409"/>
        <end position="418"/>
    </location>
</feature>
<evidence type="ECO:0000256" key="1">
    <source>
        <dbReference type="SAM" id="Coils"/>
    </source>
</evidence>
<keyword evidence="3" id="KW-0614">Plasmid</keyword>
<sequence>METSISELLRDKYNIDLDKNELHKLISQQVEQEVLKRLPKTDREAMDKDDYYNQLPNNINSTKLGLKNIFSKETIEQQINGVKQFFEDHSLTPQAIKENAKDLINWNTNNPTIEKLNNTFSKVRDIFTNEQNKVNNLEQSHDYSLSDRFENLSELMQEANETINKSNQVLELRDFTQSNRLQEINQRLDIANENDDNYNSTSFNQTLNFNNVEETMNIYNYLKDTQTMIENSNPYERNHNTNNLQLEQFSLSAIQHIEKNVPMENLVESRLEHINNGLKNNIPENDVLKDFKQDINKLENNLQPHEKDTIQSAINHEYNDNQTILESHNVQENDVFQKISQNEQINQSTNETQCEIVDVNNNEVFLNINNEIYSVSVADEDYNKIKDNPNNFTFTYDNDSEKLTYQAVENENNENQQEQSKESEQKDSPSKSPENEYLSSLESQMPPLQEDEMDFER</sequence>
<evidence type="ECO:0000313" key="3">
    <source>
        <dbReference type="EMBL" id="AXQ85858.1"/>
    </source>
</evidence>
<dbReference type="EMBL" id="MH587574">
    <property type="protein sequence ID" value="AXQ85858.1"/>
    <property type="molecule type" value="Genomic_DNA"/>
</dbReference>
<evidence type="ECO:0000256" key="2">
    <source>
        <dbReference type="SAM" id="MobiDB-lite"/>
    </source>
</evidence>
<name>A0A385EKV4_STAAU</name>
<feature type="coiled-coil region" evidence="1">
    <location>
        <begin position="149"/>
        <end position="201"/>
    </location>
</feature>
<dbReference type="RefSeq" id="WP_143780013.1">
    <property type="nucleotide sequence ID" value="NZ_MH587574.1"/>
</dbReference>
<geneLocation type="plasmid" evidence="3">
    <name>pWBG731</name>
</geneLocation>
<feature type="compositionally biased region" description="Basic and acidic residues" evidence="2">
    <location>
        <begin position="419"/>
        <end position="429"/>
    </location>
</feature>
<gene>
    <name evidence="3" type="primary">smpV_2</name>
    <name evidence="3" type="ORF">pWBG731_00067</name>
</gene>
<keyword evidence="1" id="KW-0175">Coiled coil</keyword>
<proteinExistence type="predicted"/>
<accession>A0A385EKV4</accession>
<reference evidence="3" key="1">
    <citation type="submission" date="2018-07" db="EMBL/GenBank/DDBJ databases">
        <title>Complete sequence of the large pWBG749-family conjugative multiresistance plasmid pWBG731 of Staphylococcus aureus.</title>
        <authorList>
            <person name="Ramsay J.P."/>
            <person name="Yui Eto K."/>
            <person name="O'Brien F.G."/>
            <person name="Grubb W.W.B."/>
            <person name="Murphy R.J."/>
            <person name="Coombs G.W."/>
        </authorList>
    </citation>
    <scope>NUCLEOTIDE SEQUENCE</scope>
    <source>
        <strain evidence="3">WBG10514</strain>
        <plasmid evidence="3">pWBG731</plasmid>
    </source>
</reference>
<protein>
    <submittedName>
        <fullName evidence="3">Uncharacterized protein</fullName>
    </submittedName>
</protein>
<dbReference type="AlphaFoldDB" id="A0A385EKV4"/>
<feature type="region of interest" description="Disordered" evidence="2">
    <location>
        <begin position="408"/>
        <end position="457"/>
    </location>
</feature>